<feature type="compositionally biased region" description="Polar residues" evidence="1">
    <location>
        <begin position="257"/>
        <end position="266"/>
    </location>
</feature>
<evidence type="ECO:0000256" key="1">
    <source>
        <dbReference type="SAM" id="MobiDB-lite"/>
    </source>
</evidence>
<dbReference type="EMBL" id="KN838853">
    <property type="protein sequence ID" value="KIJ93283.1"/>
    <property type="molecule type" value="Genomic_DNA"/>
</dbReference>
<protein>
    <submittedName>
        <fullName evidence="2">Uncharacterized protein</fullName>
    </submittedName>
</protein>
<dbReference type="AlphaFoldDB" id="A0A0C9WWS5"/>
<feature type="region of interest" description="Disordered" evidence="1">
    <location>
        <begin position="257"/>
        <end position="276"/>
    </location>
</feature>
<keyword evidence="3" id="KW-1185">Reference proteome</keyword>
<evidence type="ECO:0000313" key="2">
    <source>
        <dbReference type="EMBL" id="KIJ93283.1"/>
    </source>
</evidence>
<reference evidence="3" key="2">
    <citation type="submission" date="2015-01" db="EMBL/GenBank/DDBJ databases">
        <title>Evolutionary Origins and Diversification of the Mycorrhizal Mutualists.</title>
        <authorList>
            <consortium name="DOE Joint Genome Institute"/>
            <consortium name="Mycorrhizal Genomics Consortium"/>
            <person name="Kohler A."/>
            <person name="Kuo A."/>
            <person name="Nagy L.G."/>
            <person name="Floudas D."/>
            <person name="Copeland A."/>
            <person name="Barry K.W."/>
            <person name="Cichocki N."/>
            <person name="Veneault-Fourrey C."/>
            <person name="LaButti K."/>
            <person name="Lindquist E.A."/>
            <person name="Lipzen A."/>
            <person name="Lundell T."/>
            <person name="Morin E."/>
            <person name="Murat C."/>
            <person name="Riley R."/>
            <person name="Ohm R."/>
            <person name="Sun H."/>
            <person name="Tunlid A."/>
            <person name="Henrissat B."/>
            <person name="Grigoriev I.V."/>
            <person name="Hibbett D.S."/>
            <person name="Martin F."/>
        </authorList>
    </citation>
    <scope>NUCLEOTIDE SEQUENCE [LARGE SCALE GENOMIC DNA]</scope>
    <source>
        <strain evidence="3">LaAM-08-1</strain>
    </source>
</reference>
<sequence length="309" mass="34598">MGPPPPPQPQDFAVALANHMLDHPNNIDPQLCMHEIDFTDRVVIRIPVNDKSTKDIDIPVDIPHDDFVSRVCAAMNLNAATAELSWKSIDNVKHDPAGQLATENDLRDAFRALVKAKNNTRRKKEVVMQMVHLNPVAPEAAKKKTDGNKATDFAYGEELHIVKEKLKCEQHNGPNRWCCVSPKDPSDHIKLGLEEVTLWARKLKDDLTLDRACVLPPNFLSLDKLRERATKRASNKTTTNTALGLAVYIHNHFTNPTNPAGFNPTPSHSSDDSSDFESLPLTEVLADLNTKYPKLHFDQYATSYQPPCF</sequence>
<reference evidence="2 3" key="1">
    <citation type="submission" date="2014-04" db="EMBL/GenBank/DDBJ databases">
        <authorList>
            <consortium name="DOE Joint Genome Institute"/>
            <person name="Kuo A."/>
            <person name="Kohler A."/>
            <person name="Nagy L.G."/>
            <person name="Floudas D."/>
            <person name="Copeland A."/>
            <person name="Barry K.W."/>
            <person name="Cichocki N."/>
            <person name="Veneault-Fourrey C."/>
            <person name="LaButti K."/>
            <person name="Lindquist E.A."/>
            <person name="Lipzen A."/>
            <person name="Lundell T."/>
            <person name="Morin E."/>
            <person name="Murat C."/>
            <person name="Sun H."/>
            <person name="Tunlid A."/>
            <person name="Henrissat B."/>
            <person name="Grigoriev I.V."/>
            <person name="Hibbett D.S."/>
            <person name="Martin F."/>
            <person name="Nordberg H.P."/>
            <person name="Cantor M.N."/>
            <person name="Hua S.X."/>
        </authorList>
    </citation>
    <scope>NUCLEOTIDE SEQUENCE [LARGE SCALE GENOMIC DNA]</scope>
    <source>
        <strain evidence="2 3">LaAM-08-1</strain>
    </source>
</reference>
<accession>A0A0C9WWS5</accession>
<organism evidence="2 3">
    <name type="scientific">Laccaria amethystina LaAM-08-1</name>
    <dbReference type="NCBI Taxonomy" id="1095629"/>
    <lineage>
        <taxon>Eukaryota</taxon>
        <taxon>Fungi</taxon>
        <taxon>Dikarya</taxon>
        <taxon>Basidiomycota</taxon>
        <taxon>Agaricomycotina</taxon>
        <taxon>Agaricomycetes</taxon>
        <taxon>Agaricomycetidae</taxon>
        <taxon>Agaricales</taxon>
        <taxon>Agaricineae</taxon>
        <taxon>Hydnangiaceae</taxon>
        <taxon>Laccaria</taxon>
    </lineage>
</organism>
<proteinExistence type="predicted"/>
<dbReference type="OrthoDB" id="2677451at2759"/>
<dbReference type="Proteomes" id="UP000054477">
    <property type="component" value="Unassembled WGS sequence"/>
</dbReference>
<evidence type="ECO:0000313" key="3">
    <source>
        <dbReference type="Proteomes" id="UP000054477"/>
    </source>
</evidence>
<gene>
    <name evidence="2" type="ORF">K443DRAFT_135080</name>
</gene>
<dbReference type="HOGENOM" id="CLU_049914_0_0_1"/>
<name>A0A0C9WWS5_9AGAR</name>